<sequence>MLTYLQSSLTQSYLRLPFTLKSIVHPFLDPHLPHASHSSLHHYRGLPSNKTPFAAFPPNHPPAEPSLPSSLPPSHSDRRPSTVWQKIQNVNSGKG</sequence>
<organism evidence="2 3">
    <name type="scientific">Portunus trituberculatus</name>
    <name type="common">Swimming crab</name>
    <name type="synonym">Neptunus trituberculatus</name>
    <dbReference type="NCBI Taxonomy" id="210409"/>
    <lineage>
        <taxon>Eukaryota</taxon>
        <taxon>Metazoa</taxon>
        <taxon>Ecdysozoa</taxon>
        <taxon>Arthropoda</taxon>
        <taxon>Crustacea</taxon>
        <taxon>Multicrustacea</taxon>
        <taxon>Malacostraca</taxon>
        <taxon>Eumalacostraca</taxon>
        <taxon>Eucarida</taxon>
        <taxon>Decapoda</taxon>
        <taxon>Pleocyemata</taxon>
        <taxon>Brachyura</taxon>
        <taxon>Eubrachyura</taxon>
        <taxon>Portunoidea</taxon>
        <taxon>Portunidae</taxon>
        <taxon>Portuninae</taxon>
        <taxon>Portunus</taxon>
    </lineage>
</organism>
<name>A0A5B7CN18_PORTR</name>
<protein>
    <submittedName>
        <fullName evidence="2">Uncharacterized protein</fullName>
    </submittedName>
</protein>
<keyword evidence="3" id="KW-1185">Reference proteome</keyword>
<feature type="compositionally biased region" description="Polar residues" evidence="1">
    <location>
        <begin position="82"/>
        <end position="95"/>
    </location>
</feature>
<comment type="caution">
    <text evidence="2">The sequence shown here is derived from an EMBL/GenBank/DDBJ whole genome shotgun (WGS) entry which is preliminary data.</text>
</comment>
<gene>
    <name evidence="2" type="ORF">E2C01_001654</name>
</gene>
<dbReference type="AlphaFoldDB" id="A0A5B7CN18"/>
<evidence type="ECO:0000313" key="2">
    <source>
        <dbReference type="EMBL" id="MPC09053.1"/>
    </source>
</evidence>
<evidence type="ECO:0000313" key="3">
    <source>
        <dbReference type="Proteomes" id="UP000324222"/>
    </source>
</evidence>
<dbReference type="EMBL" id="VSRR010000053">
    <property type="protein sequence ID" value="MPC09053.1"/>
    <property type="molecule type" value="Genomic_DNA"/>
</dbReference>
<feature type="region of interest" description="Disordered" evidence="1">
    <location>
        <begin position="35"/>
        <end position="95"/>
    </location>
</feature>
<proteinExistence type="predicted"/>
<reference evidence="2 3" key="1">
    <citation type="submission" date="2019-05" db="EMBL/GenBank/DDBJ databases">
        <title>Another draft genome of Portunus trituberculatus and its Hox gene families provides insights of decapod evolution.</title>
        <authorList>
            <person name="Jeong J.-H."/>
            <person name="Song I."/>
            <person name="Kim S."/>
            <person name="Choi T."/>
            <person name="Kim D."/>
            <person name="Ryu S."/>
            <person name="Kim W."/>
        </authorList>
    </citation>
    <scope>NUCLEOTIDE SEQUENCE [LARGE SCALE GENOMIC DNA]</scope>
    <source>
        <tissue evidence="2">Muscle</tissue>
    </source>
</reference>
<dbReference type="Proteomes" id="UP000324222">
    <property type="component" value="Unassembled WGS sequence"/>
</dbReference>
<accession>A0A5B7CN18</accession>
<evidence type="ECO:0000256" key="1">
    <source>
        <dbReference type="SAM" id="MobiDB-lite"/>
    </source>
</evidence>